<dbReference type="InterPro" id="IPR037069">
    <property type="entry name" value="AcylCoA_DH/ox_N_sf"/>
</dbReference>
<evidence type="ECO:0000256" key="8">
    <source>
        <dbReference type="ARBA" id="ARBA00023002"/>
    </source>
</evidence>
<feature type="domain" description="Acyl-CoA oxidase C-terminal" evidence="12">
    <location>
        <begin position="510"/>
        <end position="649"/>
    </location>
</feature>
<dbReference type="InterPro" id="IPR002655">
    <property type="entry name" value="Acyl-CoA_oxidase_C"/>
</dbReference>
<dbReference type="Gene3D" id="2.40.110.10">
    <property type="entry name" value="Butyryl-CoA Dehydrogenase, subunit A, domain 2"/>
    <property type="match status" value="1"/>
</dbReference>
<dbReference type="GO" id="GO:0055088">
    <property type="term" value="P:lipid homeostasis"/>
    <property type="evidence" value="ECO:0007669"/>
    <property type="project" value="TreeGrafter"/>
</dbReference>
<evidence type="ECO:0000313" key="14">
    <source>
        <dbReference type="EMBL" id="SFS03969.1"/>
    </source>
</evidence>
<gene>
    <name evidence="14" type="ORF">SAMN04487783_0813</name>
</gene>
<sequence>MSDTNRTRRQRSEEPRMHGRVDVDWLGRDLRGDWSEQRIRALKKVADPRYQRIDDLTMADHRQRTLEQVQLLVDDGAVLAAFPKRLGGADDHGGNVAAFGQLVLADPSLQIKAGVQFGLFGAAVLHLGTEHHHDTFLPPIMRFEVPGAFAMTETGHGSDVASIGTTATYDETTEEFVIHTPFRGAWKDYIGNAALHGKDAVVFAKLITQGVDHGVHAFYVPLRDETGAFLPGRGGEDDGYKGGLNGIDNGRLHFTHVRVPRTNLLNRYGDVAVDGTYSSPIDSPGRRFFTMIGTLVQGRVSLDGAAVVAQEAALAIAIRYGAERRQFNASSETQEEVLLDYRRHQRRLFTRLAKAYAQAYAHERLLAQFDGVFSGRTDTPEEREDLETLAAGLKSLSTWQALDTLQEAREACGGAGFMGENRLVQLRADLDVYVTFEGDNTVLLQLVGKRLLGDFAKQFKGASKGDIARFAADQFFERATTLVGLRTLGQDVRDLRNVKKSSLALRDADTQRDLLEDRVETMVADIAGRLRHAPKDQAKAAAAFNAEQHQLIEAARAWVELQHYDALAAAVDRAPEATKKVLTHVRDLFALTIIEEHAAWHLENGRLSGARSQAVTSTIERLLGKLRPHALDLVAAFGLGDEHLRSHIATGAEGVRQAEAQAHYDALRASGELPVPEKRAKASNPEAQPIATAGAAPLAPSEFDDVADESVDAGADAADAGRGAEVPIR</sequence>
<protein>
    <recommendedName>
        <fullName evidence="4">acyl-CoA oxidase</fullName>
        <ecNumber evidence="4">1.3.3.6</ecNumber>
    </recommendedName>
</protein>
<dbReference type="FunFam" id="1.20.140.10:FF:000010">
    <property type="entry name" value="Acyl-coenzyme A oxidase"/>
    <property type="match status" value="1"/>
</dbReference>
<dbReference type="PIRSF" id="PIRSF000168">
    <property type="entry name" value="Acyl-CoA_oxidase"/>
    <property type="match status" value="1"/>
</dbReference>
<dbReference type="Proteomes" id="UP000198506">
    <property type="component" value="Unassembled WGS sequence"/>
</dbReference>
<evidence type="ECO:0000256" key="6">
    <source>
        <dbReference type="ARBA" id="ARBA00022827"/>
    </source>
</evidence>
<evidence type="ECO:0000256" key="5">
    <source>
        <dbReference type="ARBA" id="ARBA00022630"/>
    </source>
</evidence>
<organism evidence="14 15">
    <name type="scientific">Agrococcus baldri</name>
    <dbReference type="NCBI Taxonomy" id="153730"/>
    <lineage>
        <taxon>Bacteria</taxon>
        <taxon>Bacillati</taxon>
        <taxon>Actinomycetota</taxon>
        <taxon>Actinomycetes</taxon>
        <taxon>Micrococcales</taxon>
        <taxon>Microbacteriaceae</taxon>
        <taxon>Agrococcus</taxon>
    </lineage>
</organism>
<keyword evidence="8" id="KW-0560">Oxidoreductase</keyword>
<keyword evidence="15" id="KW-1185">Reference proteome</keyword>
<dbReference type="FunFam" id="2.40.110.10:FF:000005">
    <property type="entry name" value="Acyl-coenzyme A oxidase"/>
    <property type="match status" value="1"/>
</dbReference>
<feature type="region of interest" description="Disordered" evidence="11">
    <location>
        <begin position="670"/>
        <end position="729"/>
    </location>
</feature>
<dbReference type="SUPFAM" id="SSF56645">
    <property type="entry name" value="Acyl-CoA dehydrogenase NM domain-like"/>
    <property type="match status" value="1"/>
</dbReference>
<dbReference type="Pfam" id="PF01756">
    <property type="entry name" value="ACOX"/>
    <property type="match status" value="1"/>
</dbReference>
<evidence type="ECO:0000256" key="2">
    <source>
        <dbReference type="ARBA" id="ARBA00004275"/>
    </source>
</evidence>
<keyword evidence="5" id="KW-0285">Flavoprotein</keyword>
<evidence type="ECO:0000259" key="13">
    <source>
        <dbReference type="Pfam" id="PF22924"/>
    </source>
</evidence>
<dbReference type="Gene3D" id="1.20.140.10">
    <property type="entry name" value="Butyryl-CoA Dehydrogenase, subunit A, domain 3"/>
    <property type="match status" value="2"/>
</dbReference>
<comment type="caution">
    <text evidence="14">The sequence shown here is derived from an EMBL/GenBank/DDBJ whole genome shotgun (WGS) entry which is preliminary data.</text>
</comment>
<evidence type="ECO:0000256" key="7">
    <source>
        <dbReference type="ARBA" id="ARBA00022832"/>
    </source>
</evidence>
<evidence type="ECO:0000256" key="4">
    <source>
        <dbReference type="ARBA" id="ARBA00012870"/>
    </source>
</evidence>
<evidence type="ECO:0000313" key="15">
    <source>
        <dbReference type="Proteomes" id="UP000198506"/>
    </source>
</evidence>
<feature type="compositionally biased region" description="Low complexity" evidence="11">
    <location>
        <begin position="712"/>
        <end position="729"/>
    </location>
</feature>
<dbReference type="FunFam" id="1.20.140.10:FF:000007">
    <property type="entry name" value="Acyl-coenzyme A oxidase"/>
    <property type="match status" value="1"/>
</dbReference>
<keyword evidence="9" id="KW-0443">Lipid metabolism</keyword>
<feature type="domain" description="Acyl-CoA oxidase C-alpha1" evidence="13">
    <location>
        <begin position="293"/>
        <end position="452"/>
    </location>
</feature>
<dbReference type="Pfam" id="PF22924">
    <property type="entry name" value="ACOX_C_alpha1"/>
    <property type="match status" value="1"/>
</dbReference>
<keyword evidence="7" id="KW-0276">Fatty acid metabolism</keyword>
<dbReference type="EC" id="1.3.3.6" evidence="4"/>
<evidence type="ECO:0000256" key="11">
    <source>
        <dbReference type="SAM" id="MobiDB-lite"/>
    </source>
</evidence>
<dbReference type="SUPFAM" id="SSF47203">
    <property type="entry name" value="Acyl-CoA dehydrogenase C-terminal domain-like"/>
    <property type="match status" value="2"/>
</dbReference>
<dbReference type="PANTHER" id="PTHR10909:SF352">
    <property type="entry name" value="ACYL-COENZYME A OXIDASE-LIKE PROTEIN"/>
    <property type="match status" value="1"/>
</dbReference>
<dbReference type="Gene3D" id="1.10.540.10">
    <property type="entry name" value="Acyl-CoA dehydrogenase/oxidase, N-terminal domain"/>
    <property type="match status" value="1"/>
</dbReference>
<dbReference type="GO" id="GO:0033540">
    <property type="term" value="P:fatty acid beta-oxidation using acyl-CoA oxidase"/>
    <property type="evidence" value="ECO:0007669"/>
    <property type="project" value="TreeGrafter"/>
</dbReference>
<keyword evidence="10" id="KW-0576">Peroxisome</keyword>
<evidence type="ECO:0000256" key="3">
    <source>
        <dbReference type="ARBA" id="ARBA00006288"/>
    </source>
</evidence>
<dbReference type="GO" id="GO:0005504">
    <property type="term" value="F:fatty acid binding"/>
    <property type="evidence" value="ECO:0007669"/>
    <property type="project" value="TreeGrafter"/>
</dbReference>
<dbReference type="InterPro" id="IPR009100">
    <property type="entry name" value="AcylCoA_DH/oxidase_NM_dom_sf"/>
</dbReference>
<dbReference type="InterPro" id="IPR046373">
    <property type="entry name" value="Acyl-CoA_Oxase/DH_mid-dom_sf"/>
</dbReference>
<comment type="cofactor">
    <cofactor evidence="1">
        <name>FAD</name>
        <dbReference type="ChEBI" id="CHEBI:57692"/>
    </cofactor>
</comment>
<dbReference type="GO" id="GO:0003997">
    <property type="term" value="F:acyl-CoA oxidase activity"/>
    <property type="evidence" value="ECO:0007669"/>
    <property type="project" value="UniProtKB-EC"/>
</dbReference>
<comment type="subcellular location">
    <subcellularLocation>
        <location evidence="2">Peroxisome</location>
    </subcellularLocation>
</comment>
<reference evidence="14 15" key="1">
    <citation type="submission" date="2016-10" db="EMBL/GenBank/DDBJ databases">
        <authorList>
            <person name="Varghese N."/>
            <person name="Submissions S."/>
        </authorList>
    </citation>
    <scope>NUCLEOTIDE SEQUENCE [LARGE SCALE GENOMIC DNA]</scope>
    <source>
        <strain evidence="14 15">IAM 15147</strain>
    </source>
</reference>
<dbReference type="InterPro" id="IPR036250">
    <property type="entry name" value="AcylCo_DH-like_C"/>
</dbReference>
<dbReference type="AlphaFoldDB" id="A0AA94KZ21"/>
<name>A0AA94KZ21_9MICO</name>
<dbReference type="InterPro" id="IPR055060">
    <property type="entry name" value="ACOX_C_alpha1"/>
</dbReference>
<accession>A0AA94KZ21</accession>
<evidence type="ECO:0000256" key="10">
    <source>
        <dbReference type="ARBA" id="ARBA00023140"/>
    </source>
</evidence>
<comment type="similarity">
    <text evidence="3">Belongs to the acyl-CoA oxidase family.</text>
</comment>
<evidence type="ECO:0000256" key="1">
    <source>
        <dbReference type="ARBA" id="ARBA00001974"/>
    </source>
</evidence>
<evidence type="ECO:0000256" key="9">
    <source>
        <dbReference type="ARBA" id="ARBA00023098"/>
    </source>
</evidence>
<dbReference type="RefSeq" id="WP_092916050.1">
    <property type="nucleotide sequence ID" value="NZ_FOZN01000001.1"/>
</dbReference>
<dbReference type="GO" id="GO:0071949">
    <property type="term" value="F:FAD binding"/>
    <property type="evidence" value="ECO:0007669"/>
    <property type="project" value="InterPro"/>
</dbReference>
<dbReference type="InterPro" id="IPR012258">
    <property type="entry name" value="Acyl-CoA_oxidase"/>
</dbReference>
<dbReference type="EMBL" id="FOZN01000001">
    <property type="protein sequence ID" value="SFS03969.1"/>
    <property type="molecule type" value="Genomic_DNA"/>
</dbReference>
<evidence type="ECO:0000259" key="12">
    <source>
        <dbReference type="Pfam" id="PF01756"/>
    </source>
</evidence>
<dbReference type="PANTHER" id="PTHR10909">
    <property type="entry name" value="ELECTRON TRANSPORT OXIDOREDUCTASE"/>
    <property type="match status" value="1"/>
</dbReference>
<keyword evidence="6" id="KW-0274">FAD</keyword>
<proteinExistence type="inferred from homology"/>
<feature type="compositionally biased region" description="Acidic residues" evidence="11">
    <location>
        <begin position="702"/>
        <end position="711"/>
    </location>
</feature>